<keyword evidence="1" id="KW-0472">Membrane</keyword>
<reference evidence="2" key="1">
    <citation type="submission" date="2019-08" db="EMBL/GenBank/DDBJ databases">
        <authorList>
            <person name="Kucharzyk K."/>
            <person name="Murdoch R.W."/>
            <person name="Higgins S."/>
            <person name="Loffler F."/>
        </authorList>
    </citation>
    <scope>NUCLEOTIDE SEQUENCE</scope>
</reference>
<organism evidence="2">
    <name type="scientific">bioreactor metagenome</name>
    <dbReference type="NCBI Taxonomy" id="1076179"/>
    <lineage>
        <taxon>unclassified sequences</taxon>
        <taxon>metagenomes</taxon>
        <taxon>ecological metagenomes</taxon>
    </lineage>
</organism>
<name>A0A644WS47_9ZZZZ</name>
<keyword evidence="1" id="KW-1133">Transmembrane helix</keyword>
<proteinExistence type="predicted"/>
<comment type="caution">
    <text evidence="2">The sequence shown here is derived from an EMBL/GenBank/DDBJ whole genome shotgun (WGS) entry which is preliminary data.</text>
</comment>
<feature type="transmembrane region" description="Helical" evidence="1">
    <location>
        <begin position="27"/>
        <end position="51"/>
    </location>
</feature>
<accession>A0A644WS47</accession>
<evidence type="ECO:0000313" key="2">
    <source>
        <dbReference type="EMBL" id="MPM05064.1"/>
    </source>
</evidence>
<sequence>MTFTIMWFLIALCLCRCLYVSIRDKNYAHIAASFVLLMWAIYKTALLLGAVPASYMIN</sequence>
<keyword evidence="1" id="KW-0812">Transmembrane</keyword>
<gene>
    <name evidence="2" type="ORF">SDC9_51346</name>
</gene>
<protein>
    <submittedName>
        <fullName evidence="2">Uncharacterized protein</fullName>
    </submittedName>
</protein>
<evidence type="ECO:0000256" key="1">
    <source>
        <dbReference type="SAM" id="Phobius"/>
    </source>
</evidence>
<dbReference type="AlphaFoldDB" id="A0A644WS47"/>
<dbReference type="EMBL" id="VSSQ01001096">
    <property type="protein sequence ID" value="MPM05064.1"/>
    <property type="molecule type" value="Genomic_DNA"/>
</dbReference>